<keyword evidence="5" id="KW-0812">Transmembrane</keyword>
<feature type="transmembrane region" description="Helical" evidence="5">
    <location>
        <begin position="38"/>
        <end position="55"/>
    </location>
</feature>
<dbReference type="InterPro" id="IPR002016">
    <property type="entry name" value="Haem_peroxidase"/>
</dbReference>
<gene>
    <name evidence="7" type="ORF">CYMTET_15690</name>
</gene>
<feature type="domain" description="Plant heme peroxidase family profile" evidence="6">
    <location>
        <begin position="141"/>
        <end position="323"/>
    </location>
</feature>
<evidence type="ECO:0000256" key="5">
    <source>
        <dbReference type="SAM" id="Phobius"/>
    </source>
</evidence>
<sequence>MGVFGSNDGLSMMDKPFLPHHRKVPKDEKWEQDLSDKWIYICIGFALGALGLLAIQYHRPHPFSLSARQGYALPSLDVNVELVKVELEKLYAEKACHPIMLRLAWHDAGTYNKWDLSGGPHASIRFDPEASHGANAGLQIARDLLEPIKKQFPKIGYADLYQLAGVVAVSYAGGPTIPFRLGRQDATGKATCTPDGRLPDANKKQEHLRDIFYRMNMTDEEIVALSGAHTLGKCHADRSGFQGAWTDEPLKFDNSYFKYVLQGQTTADRLLLTTDQVLAEDSDFKQYVEQFANDELLFFQKFQLDLITPAALRLGMRGFLRRDRAPHFTFHLPMSPTTRGLRIYAFSTLGGASTFLRSWHSSTIWLELQLERGRDEQVALVRQVRKDREHQRLAKTIHETIIGGKADGKDDAKLGKVVVYLKTQFENAGFDTSPFDFDDVNKESWTAEPAISYPEMQVRQAHDGRRKAPSVARAISEPQLRAVWQEGQSGAQTIGMRAPYDKKDMTTRRHDEVARILFEALRVSRTGASPVWMAHHAGLDGNNQCSRPMPDFILRRGQCRKDGKDHPGHN</sequence>
<keyword evidence="5" id="KW-0472">Membrane</keyword>
<dbReference type="Proteomes" id="UP001190700">
    <property type="component" value="Unassembled WGS sequence"/>
</dbReference>
<protein>
    <recommendedName>
        <fullName evidence="3">L-ascorbate peroxidase</fullName>
        <ecNumber evidence="3">1.11.1.11</ecNumber>
    </recommendedName>
</protein>
<dbReference type="GO" id="GO:0000302">
    <property type="term" value="P:response to reactive oxygen species"/>
    <property type="evidence" value="ECO:0007669"/>
    <property type="project" value="TreeGrafter"/>
</dbReference>
<organism evidence="7 8">
    <name type="scientific">Cymbomonas tetramitiformis</name>
    <dbReference type="NCBI Taxonomy" id="36881"/>
    <lineage>
        <taxon>Eukaryota</taxon>
        <taxon>Viridiplantae</taxon>
        <taxon>Chlorophyta</taxon>
        <taxon>Pyramimonadophyceae</taxon>
        <taxon>Pyramimonadales</taxon>
        <taxon>Pyramimonadaceae</taxon>
        <taxon>Cymbomonas</taxon>
    </lineage>
</organism>
<dbReference type="InterPro" id="IPR010255">
    <property type="entry name" value="Haem_peroxidase_sf"/>
</dbReference>
<comment type="cofactor">
    <cofactor evidence="1">
        <name>heme b</name>
        <dbReference type="ChEBI" id="CHEBI:60344"/>
    </cofactor>
</comment>
<dbReference type="PRINTS" id="PR00459">
    <property type="entry name" value="ASPEROXIDASE"/>
</dbReference>
<keyword evidence="5" id="KW-1133">Transmembrane helix</keyword>
<evidence type="ECO:0000256" key="2">
    <source>
        <dbReference type="ARBA" id="ARBA00006873"/>
    </source>
</evidence>
<evidence type="ECO:0000256" key="1">
    <source>
        <dbReference type="ARBA" id="ARBA00001970"/>
    </source>
</evidence>
<comment type="caution">
    <text evidence="7">The sequence shown here is derived from an EMBL/GenBank/DDBJ whole genome shotgun (WGS) entry which is preliminary data.</text>
</comment>
<evidence type="ECO:0000313" key="8">
    <source>
        <dbReference type="Proteomes" id="UP001190700"/>
    </source>
</evidence>
<dbReference type="GO" id="GO:0042744">
    <property type="term" value="P:hydrogen peroxide catabolic process"/>
    <property type="evidence" value="ECO:0007669"/>
    <property type="project" value="TreeGrafter"/>
</dbReference>
<evidence type="ECO:0000256" key="4">
    <source>
        <dbReference type="ARBA" id="ARBA00023002"/>
    </source>
</evidence>
<dbReference type="Gene3D" id="1.10.420.10">
    <property type="entry name" value="Peroxidase, domain 2"/>
    <property type="match status" value="1"/>
</dbReference>
<keyword evidence="8" id="KW-1185">Reference proteome</keyword>
<dbReference type="InterPro" id="IPR019793">
    <property type="entry name" value="Peroxidases_heam-ligand_BS"/>
</dbReference>
<dbReference type="SUPFAM" id="SSF48113">
    <property type="entry name" value="Heme-dependent peroxidases"/>
    <property type="match status" value="1"/>
</dbReference>
<comment type="similarity">
    <text evidence="2">Belongs to the peroxidase family. Ascorbate peroxidase subfamily.</text>
</comment>
<dbReference type="AlphaFoldDB" id="A0AAE0GDU3"/>
<dbReference type="EMBL" id="LGRX02006693">
    <property type="protein sequence ID" value="KAK3276223.1"/>
    <property type="molecule type" value="Genomic_DNA"/>
</dbReference>
<dbReference type="PROSITE" id="PS50873">
    <property type="entry name" value="PEROXIDASE_4"/>
    <property type="match status" value="1"/>
</dbReference>
<evidence type="ECO:0000259" key="6">
    <source>
        <dbReference type="PROSITE" id="PS50873"/>
    </source>
</evidence>
<evidence type="ECO:0000313" key="7">
    <source>
        <dbReference type="EMBL" id="KAK3276223.1"/>
    </source>
</evidence>
<dbReference type="GO" id="GO:0034599">
    <property type="term" value="P:cellular response to oxidative stress"/>
    <property type="evidence" value="ECO:0007669"/>
    <property type="project" value="InterPro"/>
</dbReference>
<dbReference type="GO" id="GO:0016688">
    <property type="term" value="F:L-ascorbate peroxidase activity"/>
    <property type="evidence" value="ECO:0007669"/>
    <property type="project" value="UniProtKB-EC"/>
</dbReference>
<evidence type="ECO:0000256" key="3">
    <source>
        <dbReference type="ARBA" id="ARBA00012940"/>
    </source>
</evidence>
<dbReference type="InterPro" id="IPR002207">
    <property type="entry name" value="Peroxidase_I"/>
</dbReference>
<keyword evidence="4" id="KW-0560">Oxidoreductase</keyword>
<dbReference type="Pfam" id="PF00141">
    <property type="entry name" value="peroxidase"/>
    <property type="match status" value="1"/>
</dbReference>
<accession>A0AAE0GDU3</accession>
<dbReference type="PROSITE" id="PS00435">
    <property type="entry name" value="PEROXIDASE_1"/>
    <property type="match status" value="1"/>
</dbReference>
<reference evidence="7 8" key="1">
    <citation type="journal article" date="2015" name="Genome Biol. Evol.">
        <title>Comparative Genomics of a Bacterivorous Green Alga Reveals Evolutionary Causalities and Consequences of Phago-Mixotrophic Mode of Nutrition.</title>
        <authorList>
            <person name="Burns J.A."/>
            <person name="Paasch A."/>
            <person name="Narechania A."/>
            <person name="Kim E."/>
        </authorList>
    </citation>
    <scope>NUCLEOTIDE SEQUENCE [LARGE SCALE GENOMIC DNA]</scope>
    <source>
        <strain evidence="7 8">PLY_AMNH</strain>
    </source>
</reference>
<proteinExistence type="inferred from homology"/>
<dbReference type="EC" id="1.11.1.11" evidence="3"/>
<dbReference type="PANTHER" id="PTHR31356:SF66">
    <property type="entry name" value="CATALASE-PEROXIDASE"/>
    <property type="match status" value="1"/>
</dbReference>
<dbReference type="Gene3D" id="1.10.520.10">
    <property type="match status" value="1"/>
</dbReference>
<dbReference type="InterPro" id="IPR044831">
    <property type="entry name" value="Ccp1-like"/>
</dbReference>
<dbReference type="PANTHER" id="PTHR31356">
    <property type="entry name" value="THYLAKOID LUMENAL 29 KDA PROTEIN, CHLOROPLASTIC-RELATED"/>
    <property type="match status" value="1"/>
</dbReference>
<name>A0AAE0GDU3_9CHLO</name>
<dbReference type="PRINTS" id="PR00458">
    <property type="entry name" value="PEROXIDASE"/>
</dbReference>
<dbReference type="GO" id="GO:0020037">
    <property type="term" value="F:heme binding"/>
    <property type="evidence" value="ECO:0007669"/>
    <property type="project" value="InterPro"/>
</dbReference>